<protein>
    <submittedName>
        <fullName evidence="3">Chemotaxis protein CheX</fullName>
    </submittedName>
</protein>
<dbReference type="InterPro" id="IPR038756">
    <property type="entry name" value="CheX-like"/>
</dbReference>
<feature type="domain" description="Chemotaxis phosphatase CheX-like" evidence="2">
    <location>
        <begin position="48"/>
        <end position="124"/>
    </location>
</feature>
<comment type="caution">
    <text evidence="3">The sequence shown here is derived from an EMBL/GenBank/DDBJ whole genome shotgun (WGS) entry which is preliminary data.</text>
</comment>
<name>A0A4Y8IKW2_9BACI</name>
<dbReference type="InterPro" id="IPR028051">
    <property type="entry name" value="CheX-like_dom"/>
</dbReference>
<reference evidence="3 4" key="1">
    <citation type="submission" date="2019-03" db="EMBL/GenBank/DDBJ databases">
        <authorList>
            <person name="He R.-H."/>
        </authorList>
    </citation>
    <scope>NUCLEOTIDE SEQUENCE [LARGE SCALE GENOMIC DNA]</scope>
    <source>
        <strain evidence="4">SH 714</strain>
    </source>
</reference>
<dbReference type="AlphaFoldDB" id="A0A4Y8IKW2"/>
<evidence type="ECO:0000313" key="3">
    <source>
        <dbReference type="EMBL" id="TFB14219.1"/>
    </source>
</evidence>
<dbReference type="GO" id="GO:0006935">
    <property type="term" value="P:chemotaxis"/>
    <property type="evidence" value="ECO:0007669"/>
    <property type="project" value="UniProtKB-KW"/>
</dbReference>
<evidence type="ECO:0000313" key="4">
    <source>
        <dbReference type="Proteomes" id="UP000297975"/>
    </source>
</evidence>
<gene>
    <name evidence="3" type="ORF">E3U55_14315</name>
</gene>
<keyword evidence="4" id="KW-1185">Reference proteome</keyword>
<dbReference type="CDD" id="cd17906">
    <property type="entry name" value="CheX"/>
    <property type="match status" value="1"/>
</dbReference>
<evidence type="ECO:0000259" key="2">
    <source>
        <dbReference type="Pfam" id="PF13690"/>
    </source>
</evidence>
<organism evidence="3 4">
    <name type="scientific">Filobacillus milosensis</name>
    <dbReference type="NCBI Taxonomy" id="94137"/>
    <lineage>
        <taxon>Bacteria</taxon>
        <taxon>Bacillati</taxon>
        <taxon>Bacillota</taxon>
        <taxon>Bacilli</taxon>
        <taxon>Bacillales</taxon>
        <taxon>Bacillaceae</taxon>
        <taxon>Filobacillus</taxon>
    </lineage>
</organism>
<dbReference type="Gene3D" id="3.40.1550.10">
    <property type="entry name" value="CheC-like"/>
    <property type="match status" value="1"/>
</dbReference>
<dbReference type="Proteomes" id="UP000297975">
    <property type="component" value="Unassembled WGS sequence"/>
</dbReference>
<dbReference type="EMBL" id="SOPW01000018">
    <property type="protein sequence ID" value="TFB14219.1"/>
    <property type="molecule type" value="Genomic_DNA"/>
</dbReference>
<dbReference type="Pfam" id="PF13690">
    <property type="entry name" value="CheX"/>
    <property type="match status" value="1"/>
</dbReference>
<dbReference type="SUPFAM" id="SSF103039">
    <property type="entry name" value="CheC-like"/>
    <property type="match status" value="1"/>
</dbReference>
<dbReference type="InterPro" id="IPR028976">
    <property type="entry name" value="CheC-like_sf"/>
</dbReference>
<evidence type="ECO:0000256" key="1">
    <source>
        <dbReference type="ARBA" id="ARBA00022500"/>
    </source>
</evidence>
<dbReference type="PANTHER" id="PTHR39452:SF1">
    <property type="entry name" value="CHEY-P PHOSPHATASE CHEX"/>
    <property type="match status" value="1"/>
</dbReference>
<dbReference type="RefSeq" id="WP_134341163.1">
    <property type="nucleotide sequence ID" value="NZ_SOPW01000018.1"/>
</dbReference>
<accession>A0A4Y8IKW2</accession>
<dbReference type="PANTHER" id="PTHR39452">
    <property type="entry name" value="CHEY-P PHOSPHATASE CHEX"/>
    <property type="match status" value="1"/>
</dbReference>
<sequence length="154" mass="16694">MSAVTQENFESVKYLLNGTISSIKKVIPMDLDVNQPSRLENHLQLEFGVLIGITGDLQGRLVLSANSQVFSSVGESMYGIPLEGEMLSSFSGELGNMIAGNISSIIHEEDINLDITAPTIMEGSTKVKGFSKALQMQVDLKDKGNMDVCLLLDQ</sequence>
<keyword evidence="1" id="KW-0145">Chemotaxis</keyword>
<proteinExistence type="predicted"/>
<dbReference type="OrthoDB" id="9788100at2"/>